<evidence type="ECO:0000256" key="4">
    <source>
        <dbReference type="ARBA" id="ARBA00022452"/>
    </source>
</evidence>
<organism evidence="13 14">
    <name type="scientific">Cupriavidus basilensis OR16</name>
    <dbReference type="NCBI Taxonomy" id="1127483"/>
    <lineage>
        <taxon>Bacteria</taxon>
        <taxon>Pseudomonadati</taxon>
        <taxon>Pseudomonadota</taxon>
        <taxon>Betaproteobacteria</taxon>
        <taxon>Burkholderiales</taxon>
        <taxon>Burkholderiaceae</taxon>
        <taxon>Cupriavidus</taxon>
    </lineage>
</organism>
<evidence type="ECO:0000313" key="14">
    <source>
        <dbReference type="Proteomes" id="UP000005808"/>
    </source>
</evidence>
<sequence>MKTIRLTAAALVALPGFVTAQAVTLYGVVDTGVEYVNHIGTAGNSVTRMPGLTGTVPSRWGLRGSEDLGRGLKAVFALESGFGPDTGVSNQGGRLFGRQAYVGLAGKWGQIALGRQYTMTFWANLDADMLGPNTFGSASLDSYMANSRADNAISYKGTFGGFTAGATYSFGRDSANAGPSPAGTNCAGENPADARACRAWSALLQYDAKRWVVNAAYDSLRGGPGAFAGLTNSGLRDDRLSLNGYALLGAAKLGLGLVRRDNRGSPTPRSDLWFGGVSYAVTPAFSVDAEVFNLPSTCAITAAATRLGCTRRGRPMPSPSAARCMPPLALSTMAASSPCRSAMASRVPTRRPVPASLVPCWGSSTSSDALRHDRAVALAARRTSLPRNGRWRSGRWWRSSPPTG</sequence>
<accession>H1SIN1</accession>
<dbReference type="GO" id="GO:0046930">
    <property type="term" value="C:pore complex"/>
    <property type="evidence" value="ECO:0007669"/>
    <property type="project" value="UniProtKB-KW"/>
</dbReference>
<comment type="subcellular location">
    <subcellularLocation>
        <location evidence="1">Cell outer membrane</location>
        <topology evidence="1">Multi-pass membrane protein</topology>
    </subcellularLocation>
</comment>
<dbReference type="Pfam" id="PF13609">
    <property type="entry name" value="Porin_4"/>
    <property type="match status" value="1"/>
</dbReference>
<keyword evidence="3" id="KW-0813">Transport</keyword>
<evidence type="ECO:0000256" key="8">
    <source>
        <dbReference type="ARBA" id="ARBA00023114"/>
    </source>
</evidence>
<evidence type="ECO:0000256" key="3">
    <source>
        <dbReference type="ARBA" id="ARBA00022448"/>
    </source>
</evidence>
<dbReference type="CDD" id="cd00342">
    <property type="entry name" value="gram_neg_porins"/>
    <property type="match status" value="1"/>
</dbReference>
<dbReference type="SUPFAM" id="SSF56935">
    <property type="entry name" value="Porins"/>
    <property type="match status" value="1"/>
</dbReference>
<keyword evidence="7" id="KW-0406">Ion transport</keyword>
<evidence type="ECO:0000259" key="12">
    <source>
        <dbReference type="Pfam" id="PF13609"/>
    </source>
</evidence>
<evidence type="ECO:0000256" key="7">
    <source>
        <dbReference type="ARBA" id="ARBA00023065"/>
    </source>
</evidence>
<dbReference type="GO" id="GO:0009279">
    <property type="term" value="C:cell outer membrane"/>
    <property type="evidence" value="ECO:0007669"/>
    <property type="project" value="UniProtKB-SubCell"/>
</dbReference>
<feature type="domain" description="Porin" evidence="12">
    <location>
        <begin position="8"/>
        <end position="290"/>
    </location>
</feature>
<gene>
    <name evidence="13" type="ORF">OR16_41794</name>
</gene>
<dbReference type="InterPro" id="IPR050298">
    <property type="entry name" value="Gram-neg_bact_OMP"/>
</dbReference>
<keyword evidence="6 11" id="KW-0732">Signal</keyword>
<evidence type="ECO:0000256" key="10">
    <source>
        <dbReference type="ARBA" id="ARBA00023237"/>
    </source>
</evidence>
<dbReference type="Gene3D" id="2.40.160.10">
    <property type="entry name" value="Porin"/>
    <property type="match status" value="1"/>
</dbReference>
<feature type="signal peptide" evidence="11">
    <location>
        <begin position="1"/>
        <end position="20"/>
    </location>
</feature>
<dbReference type="AlphaFoldDB" id="H1SIN1"/>
<dbReference type="PANTHER" id="PTHR34501">
    <property type="entry name" value="PROTEIN YDDL-RELATED"/>
    <property type="match status" value="1"/>
</dbReference>
<keyword evidence="8" id="KW-0626">Porin</keyword>
<keyword evidence="4" id="KW-1134">Transmembrane beta strand</keyword>
<evidence type="ECO:0000256" key="2">
    <source>
        <dbReference type="ARBA" id="ARBA00011233"/>
    </source>
</evidence>
<evidence type="ECO:0000256" key="5">
    <source>
        <dbReference type="ARBA" id="ARBA00022692"/>
    </source>
</evidence>
<name>H1SIN1_9BURK</name>
<dbReference type="InterPro" id="IPR023614">
    <property type="entry name" value="Porin_dom_sf"/>
</dbReference>
<comment type="caution">
    <text evidence="13">The sequence shown here is derived from an EMBL/GenBank/DDBJ whole genome shotgun (WGS) entry which is preliminary data.</text>
</comment>
<evidence type="ECO:0000256" key="1">
    <source>
        <dbReference type="ARBA" id="ARBA00004571"/>
    </source>
</evidence>
<dbReference type="PANTHER" id="PTHR34501:SF9">
    <property type="entry name" value="MAJOR OUTER MEMBRANE PROTEIN P.IA"/>
    <property type="match status" value="1"/>
</dbReference>
<comment type="subunit">
    <text evidence="2">Homotrimer.</text>
</comment>
<keyword evidence="5" id="KW-0812">Transmembrane</keyword>
<evidence type="ECO:0000256" key="9">
    <source>
        <dbReference type="ARBA" id="ARBA00023136"/>
    </source>
</evidence>
<dbReference type="GO" id="GO:0006811">
    <property type="term" value="P:monoatomic ion transport"/>
    <property type="evidence" value="ECO:0007669"/>
    <property type="project" value="UniProtKB-KW"/>
</dbReference>
<keyword evidence="10" id="KW-0998">Cell outer membrane</keyword>
<dbReference type="Proteomes" id="UP000005808">
    <property type="component" value="Unassembled WGS sequence"/>
</dbReference>
<evidence type="ECO:0000256" key="6">
    <source>
        <dbReference type="ARBA" id="ARBA00022729"/>
    </source>
</evidence>
<proteinExistence type="predicted"/>
<dbReference type="EMBL" id="AHJE01000235">
    <property type="protein sequence ID" value="EHP37624.1"/>
    <property type="molecule type" value="Genomic_DNA"/>
</dbReference>
<dbReference type="PATRIC" id="fig|1127483.3.peg.8278"/>
<dbReference type="GO" id="GO:0015288">
    <property type="term" value="F:porin activity"/>
    <property type="evidence" value="ECO:0007669"/>
    <property type="project" value="UniProtKB-KW"/>
</dbReference>
<reference evidence="13 14" key="1">
    <citation type="journal article" date="2012" name="J. Bacteriol.">
        <title>De Novo Genome Project of Cupriavidus basilensis OR16.</title>
        <authorList>
            <person name="Cserhati M."/>
            <person name="Kriszt B."/>
            <person name="Szoboszlay S."/>
            <person name="Toth A."/>
            <person name="Szabo I."/>
            <person name="Tancsics A."/>
            <person name="Nagy I."/>
            <person name="Horvath B."/>
            <person name="Nagy I."/>
            <person name="Kukolya J."/>
        </authorList>
    </citation>
    <scope>NUCLEOTIDE SEQUENCE [LARGE SCALE GENOMIC DNA]</scope>
    <source>
        <strain evidence="13 14">OR16</strain>
    </source>
</reference>
<keyword evidence="9" id="KW-0472">Membrane</keyword>
<dbReference type="InterPro" id="IPR033900">
    <property type="entry name" value="Gram_neg_porin_domain"/>
</dbReference>
<feature type="chain" id="PRO_5003553908" evidence="11">
    <location>
        <begin position="21"/>
        <end position="404"/>
    </location>
</feature>
<evidence type="ECO:0000313" key="13">
    <source>
        <dbReference type="EMBL" id="EHP37624.1"/>
    </source>
</evidence>
<protein>
    <submittedName>
        <fullName evidence="13">Porin</fullName>
    </submittedName>
</protein>
<evidence type="ECO:0000256" key="11">
    <source>
        <dbReference type="SAM" id="SignalP"/>
    </source>
</evidence>